<feature type="transmembrane region" description="Helical" evidence="1">
    <location>
        <begin position="41"/>
        <end position="58"/>
    </location>
</feature>
<evidence type="ECO:0000313" key="3">
    <source>
        <dbReference type="Proteomes" id="UP000299580"/>
    </source>
</evidence>
<feature type="transmembrane region" description="Helical" evidence="1">
    <location>
        <begin position="70"/>
        <end position="88"/>
    </location>
</feature>
<feature type="transmembrane region" description="Helical" evidence="1">
    <location>
        <begin position="100"/>
        <end position="121"/>
    </location>
</feature>
<dbReference type="Proteomes" id="UP000299580">
    <property type="component" value="Chromosome"/>
</dbReference>
<dbReference type="KEGG" id="brb:EH207_14640"/>
<feature type="transmembrane region" description="Helical" evidence="1">
    <location>
        <begin position="133"/>
        <end position="152"/>
    </location>
</feature>
<evidence type="ECO:0000256" key="1">
    <source>
        <dbReference type="SAM" id="Phobius"/>
    </source>
</evidence>
<organism evidence="2 3">
    <name type="scientific">Brenneria rubrifaciens</name>
    <dbReference type="NCBI Taxonomy" id="55213"/>
    <lineage>
        <taxon>Bacteria</taxon>
        <taxon>Pseudomonadati</taxon>
        <taxon>Pseudomonadota</taxon>
        <taxon>Gammaproteobacteria</taxon>
        <taxon>Enterobacterales</taxon>
        <taxon>Pectobacteriaceae</taxon>
        <taxon>Brenneria</taxon>
    </lineage>
</organism>
<feature type="transmembrane region" description="Helical" evidence="1">
    <location>
        <begin position="12"/>
        <end position="29"/>
    </location>
</feature>
<keyword evidence="1" id="KW-1133">Transmembrane helix</keyword>
<sequence>MKLDRSISSHTVAIFLFALFLPYIGHHSYAARQEVINVVELLQSLLLLFGALFTWFYIKPLRCKRDKRIFWLWSISWWVLLFARGISWGRDYFPDFPRSYFRVISVVLIGITLLMFLLPSLRREIVRRVRTEVMPVWDGGLMVVYFLISDTIEHHRLLSFLFVYDTQYKDLMEELYELPFIFSLFFVAFYLQKRDRYAC</sequence>
<dbReference type="RefSeq" id="WP_137714657.1">
    <property type="nucleotide sequence ID" value="NZ_CP034035.1"/>
</dbReference>
<dbReference type="OrthoDB" id="8613692at2"/>
<evidence type="ECO:0000313" key="2">
    <source>
        <dbReference type="EMBL" id="QCR09652.1"/>
    </source>
</evidence>
<dbReference type="EMBL" id="CP034035">
    <property type="protein sequence ID" value="QCR09652.1"/>
    <property type="molecule type" value="Genomic_DNA"/>
</dbReference>
<reference evidence="2 3" key="1">
    <citation type="submission" date="2018-11" db="EMBL/GenBank/DDBJ databases">
        <title>Genome sequences of Brenneria nigrifluens and Brenneria rubrifaciens.</title>
        <authorList>
            <person name="Poret-Peterson A.T."/>
            <person name="McClean A.E."/>
            <person name="Kluepfel D.A."/>
        </authorList>
    </citation>
    <scope>NUCLEOTIDE SEQUENCE [LARGE SCALE GENOMIC DNA]</scope>
    <source>
        <strain evidence="2 3">6D370</strain>
    </source>
</reference>
<feature type="transmembrane region" description="Helical" evidence="1">
    <location>
        <begin position="175"/>
        <end position="191"/>
    </location>
</feature>
<keyword evidence="1" id="KW-0812">Transmembrane</keyword>
<protein>
    <recommendedName>
        <fullName evidence="4">Nitric oxide reductase</fullName>
    </recommendedName>
</protein>
<evidence type="ECO:0008006" key="4">
    <source>
        <dbReference type="Google" id="ProtNLM"/>
    </source>
</evidence>
<accession>A0A4P8QR98</accession>
<name>A0A4P8QR98_9GAMM</name>
<gene>
    <name evidence="2" type="ORF">EH207_14640</name>
</gene>
<keyword evidence="3" id="KW-1185">Reference proteome</keyword>
<keyword evidence="1" id="KW-0472">Membrane</keyword>
<dbReference type="AlphaFoldDB" id="A0A4P8QR98"/>
<proteinExistence type="predicted"/>